<name>A0A3M0CS58_9PROT</name>
<comment type="caution">
    <text evidence="1">The sequence shown here is derived from an EMBL/GenBank/DDBJ whole genome shotgun (WGS) entry which is preliminary data.</text>
</comment>
<evidence type="ECO:0000313" key="1">
    <source>
        <dbReference type="EMBL" id="RMB12362.1"/>
    </source>
</evidence>
<proteinExistence type="predicted"/>
<sequence length="256" mass="27258">MTESAFRDFLAGPWQAIRTWKTQYDLKAIITLYAELCDYSVRTRKDIPAFVLISSLAAQDCLDEARAAEAGSCTDPDLVSGSDSGPDSGPDSGFGLARLLRERAKVLLYNLGANTWPGWGDGDVTIDGTARLTGFWASQKSLDLVRSLELGAYQLGNGLWLTGAHALAAGMTQAAEADFRQAKRHFLECDTPVMADLATGYGMLAGSFAGHDTAAEFDGFLADLRGRGDKGAASVADQIETARGALRVDPDPDALS</sequence>
<dbReference type="InParanoid" id="A0A3M0CS58"/>
<dbReference type="RefSeq" id="WP_170163612.1">
    <property type="nucleotide sequence ID" value="NZ_REFR01000009.1"/>
</dbReference>
<accession>A0A3M0CS58</accession>
<protein>
    <recommendedName>
        <fullName evidence="3">Tetratricopeptide repeat protein</fullName>
    </recommendedName>
</protein>
<dbReference type="AlphaFoldDB" id="A0A3M0CS58"/>
<organism evidence="1 2">
    <name type="scientific">Eilatimonas milleporae</name>
    <dbReference type="NCBI Taxonomy" id="911205"/>
    <lineage>
        <taxon>Bacteria</taxon>
        <taxon>Pseudomonadati</taxon>
        <taxon>Pseudomonadota</taxon>
        <taxon>Alphaproteobacteria</taxon>
        <taxon>Kordiimonadales</taxon>
        <taxon>Kordiimonadaceae</taxon>
        <taxon>Eilatimonas</taxon>
    </lineage>
</organism>
<evidence type="ECO:0000313" key="2">
    <source>
        <dbReference type="Proteomes" id="UP000271227"/>
    </source>
</evidence>
<dbReference type="EMBL" id="REFR01000009">
    <property type="protein sequence ID" value="RMB12362.1"/>
    <property type="molecule type" value="Genomic_DNA"/>
</dbReference>
<reference evidence="1 2" key="1">
    <citation type="submission" date="2018-10" db="EMBL/GenBank/DDBJ databases">
        <title>Genomic Encyclopedia of Archaeal and Bacterial Type Strains, Phase II (KMG-II): from individual species to whole genera.</title>
        <authorList>
            <person name="Goeker M."/>
        </authorList>
    </citation>
    <scope>NUCLEOTIDE SEQUENCE [LARGE SCALE GENOMIC DNA]</scope>
    <source>
        <strain evidence="1 2">DSM 25217</strain>
    </source>
</reference>
<gene>
    <name evidence="1" type="ORF">BXY39_0858</name>
</gene>
<keyword evidence="2" id="KW-1185">Reference proteome</keyword>
<evidence type="ECO:0008006" key="3">
    <source>
        <dbReference type="Google" id="ProtNLM"/>
    </source>
</evidence>
<dbReference type="Proteomes" id="UP000271227">
    <property type="component" value="Unassembled WGS sequence"/>
</dbReference>